<feature type="compositionally biased region" description="Polar residues" evidence="1">
    <location>
        <begin position="1512"/>
        <end position="1522"/>
    </location>
</feature>
<evidence type="ECO:0000256" key="1">
    <source>
        <dbReference type="SAM" id="MobiDB-lite"/>
    </source>
</evidence>
<organism evidence="3 4">
    <name type="scientific">Arthrobotrys musiformis</name>
    <dbReference type="NCBI Taxonomy" id="47236"/>
    <lineage>
        <taxon>Eukaryota</taxon>
        <taxon>Fungi</taxon>
        <taxon>Dikarya</taxon>
        <taxon>Ascomycota</taxon>
        <taxon>Pezizomycotina</taxon>
        <taxon>Orbiliomycetes</taxon>
        <taxon>Orbiliales</taxon>
        <taxon>Orbiliaceae</taxon>
        <taxon>Arthrobotrys</taxon>
    </lineage>
</organism>
<evidence type="ECO:0000313" key="4">
    <source>
        <dbReference type="Proteomes" id="UP001370758"/>
    </source>
</evidence>
<dbReference type="EMBL" id="JAVHJL010000002">
    <property type="protein sequence ID" value="KAK6509000.1"/>
    <property type="molecule type" value="Genomic_DNA"/>
</dbReference>
<dbReference type="Gene3D" id="3.60.15.10">
    <property type="entry name" value="Ribonuclease Z/Hydroxyacylglutathione hydrolase-like"/>
    <property type="match status" value="1"/>
</dbReference>
<dbReference type="PANTHER" id="PTHR30619">
    <property type="entry name" value="DNA INTERNALIZATION/COMPETENCE PROTEIN COMEC/REC2"/>
    <property type="match status" value="1"/>
</dbReference>
<dbReference type="PANTHER" id="PTHR30619:SF1">
    <property type="entry name" value="RECOMBINATION PROTEIN 2"/>
    <property type="match status" value="1"/>
</dbReference>
<comment type="caution">
    <text evidence="3">The sequence shown here is derived from an EMBL/GenBank/DDBJ whole genome shotgun (WGS) entry which is preliminary data.</text>
</comment>
<dbReference type="InterPro" id="IPR052159">
    <property type="entry name" value="Competence_DNA_uptake"/>
</dbReference>
<feature type="compositionally biased region" description="Basic residues" evidence="1">
    <location>
        <begin position="581"/>
        <end position="597"/>
    </location>
</feature>
<protein>
    <recommendedName>
        <fullName evidence="2">DUF6603 domain-containing protein</fullName>
    </recommendedName>
</protein>
<sequence>MASYGIDSFHISIGVGDCAIHTLLSNTTQAKPTVLQAILIDGGLSKAPDKLAKIKQAISWIEQKYTLGTYNCSDGKLRFDSVMVSHWDQDHYQGIIGLLQEDIETQIKATPSGQTPNISQLRLSTYLNYDSSGNPISNFYAPYSGGSGIPAELKIAPLTPGGTLYLSVKRQGTSDVVAKVCIARTGNGLIGQNILNWQNNNTFAQSTLADLLKNNPPAAVGMPGMYCVAVNKQVIGPGTVDIVDKKTSATNSSSIALLVIWSGGLLGAKLSHYSAGDLDYLTEQKIANWIPKGTPCTSMKLSHHGAESSTPSQLLDKLKPYNYIMSCGTSYGHPRWPIIFYIEALKLAQGAAGANRRPIFSTMYPYYLTQYEDATDGEMMFYDFSRDAPTKVFSKTFPATSKDPIVVYRDLLNGIYANKVNVQTGITPVNSPYEDYQDSDASTSTNNFDKYTWICDQVASRWEKLSVIDKWNHPGVGGKWGPRNKPIRADTQMQWIRVVSRSMASDGEVWTKDGRPNETRWSNLDKPSAAKVKTKRRRVPKTVQPRVGVTPYGLRPRNNYGRVVANVADDGSNDTPEQRGLVKKRRLNPEAKKKKKKPSDNELSSTRKVKETNSVDELASTDSSDDDDTGYFIVCSSMPPSSPDPATIQVLAATDPFDKFVTCLHNGFFELAAAPSDATPPVLSVGLDPDDEMFVWLESVITGTTSVVCTFDSNNNIISMSLETGGWTYSTEFVNENLGLGSTIAAGALPAAPTEPNVVYGGVLILALSPATDLGTLTLGGLLTAAGYQPTSPLIKVLGAANLELTQDEYASSRNAIWFDPVDGYSTVIRKQFFVQQADLDIVSSWIKASPLGTNIVPNSFAIITKQTSHWSITSDGATNTSNNEVIFWLNATLVGVKTDIIVKLDSNSVGFELRVNTVNALSAWLAWLGNICLVPSEIQSWLTTAKTNNVVGTPQLREIAITFDLNTDGSIGNLQAVKILLESDILVGNGDASAGVNVFLFTYTWEGTAVGSKLSGALWCPPPSSADEDKQILDPEWGLYDEFIPLTSSGNPPLPLNPNLDLISLLPRTTVQNVPTNLPTVITEAYLEIGSDEISFAGAIAVPLPAASNSSSTSLVSTSAVAADVSTVPTIYLGKVSICASHTFSTSTSTFYFGLALGLVPSPDSTFLPAEMAGEIAYNGKSWNITAAVYDLYAATLYSFFDPNSQDHVMKLLEHFEIKSLNLAYNYTVGTNQSSASSFTFNGIIMLGIFELDLTFDYNTDPTVPGWTFTAGLGSAPNTEPTTLGKIIQSICGNKATGLLPDFVESIDVAPPTGDDLLAIKCVNLQGKNDPQAVISVASVSISALKFSFTQYRSLAWHKSLPSKRVVKVSVTELPSVSIPIVGNITQPFDEMYYLWVSDETNTNGPNAKPGLTLQQLTAINQQLDADDQIFFKALNSSPGQDDVVIQEGSHFMIVIKDDKGNPQVLLDYVFGQKATSPTPPPSNSPTESENESESESESEEEDTSADHEPSSSQKATNGETQLVKKASADPAPTPTNPADTATTGNASRAPYKKTIGPLSIENIGFQYANQTLSILMDASVKLGPITFELLGFSIGVSLASPNTLQSLAESLSFTLAGLSVSFQDPPLEVAGAFIKGTDVAPITDLFGGGIVASYEPWKFAAAGFYGEFATTPPVKSVFVFAELDGPLITLEFATISGVRAGFGYNVSIREPTVSEVPTFPLLTLGDTTDVVGTLQALIAPGPDNFFNLSIGDMWVAAGFNVDAFKMVSLQTVAVFQWSPDIKIGLYGVATCDIPSLEDSAKFAHVEFGVLAVVDFGAGVVKIEAQLAPTSYILDPSCHLTGGFAYYSWFKNGSQQVNGDWVFTIGGYHQAFTAPPQYPQVDRLAISWSVSNSVTVTGQAYFAITPKVCMGGGSLHAALSLGPLSAYFDAYADFLINYKPFYFNASAGVSVGVSFTLDLLITTIHINVELGATLELMGPPLHGTAHVNFWVFGFSIDFGDQTPPDLDMSLEDFYYLVLQCANPASSAKTPAQLLLTSTPTTSTSPPADLPHLLICQKGMMPPAASTSQSSSSTKGDTDALSVTSTESSYTNADVWQVRPGGFVFQVNCRFALTSATVNGTPVAKVEPKGVTVDAMYSTPMQLTTPLTSTVEVTIGPNASPSPSPFAEIQGVDDEADANASWKTAVVATPQPVALWGKYDIANDPTQSGNNISKLLNGNNNTVTLLSSIVVTAPPPEISEDTIPKFNAFSAMQEAVSPGGTFPAETPSNSDRLPQPPATGAQQWTDIEEKWAAAPAANALVAAWQAAMGWGGQPLTGAPPVNVLANFDNLYLGAPVFSQSSGTMVSVA</sequence>
<evidence type="ECO:0000259" key="2">
    <source>
        <dbReference type="Pfam" id="PF20248"/>
    </source>
</evidence>
<feature type="compositionally biased region" description="Low complexity" evidence="1">
    <location>
        <begin position="1538"/>
        <end position="1548"/>
    </location>
</feature>
<reference evidence="3 4" key="1">
    <citation type="submission" date="2023-08" db="EMBL/GenBank/DDBJ databases">
        <authorList>
            <person name="Palmer J.M."/>
        </authorList>
    </citation>
    <scope>NUCLEOTIDE SEQUENCE [LARGE SCALE GENOMIC DNA]</scope>
    <source>
        <strain evidence="3 4">TWF481</strain>
    </source>
</reference>
<keyword evidence="4" id="KW-1185">Reference proteome</keyword>
<name>A0AAV9WI05_9PEZI</name>
<evidence type="ECO:0000313" key="3">
    <source>
        <dbReference type="EMBL" id="KAK6509000.1"/>
    </source>
</evidence>
<dbReference type="Proteomes" id="UP001370758">
    <property type="component" value="Unassembled WGS sequence"/>
</dbReference>
<feature type="region of interest" description="Disordered" evidence="1">
    <location>
        <begin position="2257"/>
        <end position="2281"/>
    </location>
</feature>
<dbReference type="InterPro" id="IPR036866">
    <property type="entry name" value="RibonucZ/Hydroxyglut_hydro"/>
</dbReference>
<dbReference type="Pfam" id="PF20248">
    <property type="entry name" value="DUF6603"/>
    <property type="match status" value="1"/>
</dbReference>
<dbReference type="InterPro" id="IPR046538">
    <property type="entry name" value="DUF6603"/>
</dbReference>
<accession>A0AAV9WI05</accession>
<feature type="region of interest" description="Disordered" evidence="1">
    <location>
        <begin position="507"/>
        <end position="625"/>
    </location>
</feature>
<feature type="compositionally biased region" description="Basic and acidic residues" evidence="1">
    <location>
        <begin position="509"/>
        <end position="518"/>
    </location>
</feature>
<proteinExistence type="predicted"/>
<feature type="domain" description="DUF6603" evidence="2">
    <location>
        <begin position="1554"/>
        <end position="2032"/>
    </location>
</feature>
<feature type="compositionally biased region" description="Acidic residues" evidence="1">
    <location>
        <begin position="1490"/>
        <end position="1505"/>
    </location>
</feature>
<feature type="region of interest" description="Disordered" evidence="1">
    <location>
        <begin position="1474"/>
        <end position="1552"/>
    </location>
</feature>
<gene>
    <name evidence="3" type="ORF">TWF481_003766</name>
</gene>